<dbReference type="EMBL" id="LR796220">
    <property type="protein sequence ID" value="CAB4128830.1"/>
    <property type="molecule type" value="Genomic_DNA"/>
</dbReference>
<gene>
    <name evidence="1" type="ORF">UFOVP110_91</name>
    <name evidence="2" type="ORF">UFOVP223_73</name>
</gene>
<sequence length="226" mass="22966">MATNNNGHLVDDKGNVVVDFVWGNLPLQPNDDRVEPALLDYTLDNHIVADAAYNGYPLYVPNTRGADTSLTLDYIKVPSVLGKTSALAIDALEDAGFATKAGVGTITSNTGTTAKALTRVNVTSTTVAVVYLANANTLFTVGSKVKIAAGTSIPAAVVNTTTGWEVTASDATTVTIKGTGFTVADTGVIAPAATVTGASGTVTYQSIVADTASVAPGTAITITAWA</sequence>
<protein>
    <submittedName>
        <fullName evidence="2">Uncharacterized protein</fullName>
    </submittedName>
</protein>
<accession>A0A6J7WRN2</accession>
<evidence type="ECO:0000313" key="1">
    <source>
        <dbReference type="EMBL" id="CAB4128830.1"/>
    </source>
</evidence>
<name>A0A6J7WRN2_9CAUD</name>
<reference evidence="2" key="1">
    <citation type="submission" date="2020-05" db="EMBL/GenBank/DDBJ databases">
        <authorList>
            <person name="Chiriac C."/>
            <person name="Salcher M."/>
            <person name="Ghai R."/>
            <person name="Kavagutti S V."/>
        </authorList>
    </citation>
    <scope>NUCLEOTIDE SEQUENCE</scope>
</reference>
<dbReference type="EMBL" id="LR798276">
    <property type="protein sequence ID" value="CAB5219425.1"/>
    <property type="molecule type" value="Genomic_DNA"/>
</dbReference>
<organism evidence="2">
    <name type="scientific">uncultured Caudovirales phage</name>
    <dbReference type="NCBI Taxonomy" id="2100421"/>
    <lineage>
        <taxon>Viruses</taxon>
        <taxon>Duplodnaviria</taxon>
        <taxon>Heunggongvirae</taxon>
        <taxon>Uroviricota</taxon>
        <taxon>Caudoviricetes</taxon>
        <taxon>Peduoviridae</taxon>
        <taxon>Maltschvirus</taxon>
        <taxon>Maltschvirus maltsch</taxon>
    </lineage>
</organism>
<evidence type="ECO:0000313" key="2">
    <source>
        <dbReference type="EMBL" id="CAB5219425.1"/>
    </source>
</evidence>
<proteinExistence type="predicted"/>